<sequence>MLTRAHTGPSTHTHQHTCALWPDLGLPGSQSPALESAQRTRVPRASSTITAATGAAQSDGAERNLASGSRGAATPHRQPAQLSAPGKTGRLGDVTDGVPGSS</sequence>
<accession>A0ACB0FFI2</accession>
<gene>
    <name evidence="1" type="ORF">MRATA1EN3_LOCUS22197</name>
</gene>
<evidence type="ECO:0000313" key="1">
    <source>
        <dbReference type="EMBL" id="CAI9710984.1"/>
    </source>
</evidence>
<reference evidence="1" key="1">
    <citation type="submission" date="2023-05" db="EMBL/GenBank/DDBJ databases">
        <authorList>
            <consortium name="ELIXIR-Norway"/>
        </authorList>
    </citation>
    <scope>NUCLEOTIDE SEQUENCE</scope>
</reference>
<organism evidence="1 2">
    <name type="scientific">Rangifer tarandus platyrhynchus</name>
    <name type="common">Svalbard reindeer</name>
    <dbReference type="NCBI Taxonomy" id="3082113"/>
    <lineage>
        <taxon>Eukaryota</taxon>
        <taxon>Metazoa</taxon>
        <taxon>Chordata</taxon>
        <taxon>Craniata</taxon>
        <taxon>Vertebrata</taxon>
        <taxon>Euteleostomi</taxon>
        <taxon>Mammalia</taxon>
        <taxon>Eutheria</taxon>
        <taxon>Laurasiatheria</taxon>
        <taxon>Artiodactyla</taxon>
        <taxon>Ruminantia</taxon>
        <taxon>Pecora</taxon>
        <taxon>Cervidae</taxon>
        <taxon>Odocoileinae</taxon>
        <taxon>Rangifer</taxon>
    </lineage>
</organism>
<dbReference type="Proteomes" id="UP001162501">
    <property type="component" value="Chromosome 5"/>
</dbReference>
<name>A0ACB0FFI2_RANTA</name>
<evidence type="ECO:0000313" key="2">
    <source>
        <dbReference type="Proteomes" id="UP001162501"/>
    </source>
</evidence>
<dbReference type="EMBL" id="OX596089">
    <property type="protein sequence ID" value="CAI9710984.1"/>
    <property type="molecule type" value="Genomic_DNA"/>
</dbReference>
<proteinExistence type="predicted"/>
<protein>
    <submittedName>
        <fullName evidence="1">Uncharacterized protein</fullName>
    </submittedName>
</protein>